<reference evidence="8" key="1">
    <citation type="journal article" date="2023" name="Science">
        <title>Elucidation of the pathway for biosynthesis of saponin adjuvants from the soapbark tree.</title>
        <authorList>
            <person name="Reed J."/>
            <person name="Orme A."/>
            <person name="El-Demerdash A."/>
            <person name="Owen C."/>
            <person name="Martin L.B.B."/>
            <person name="Misra R.C."/>
            <person name="Kikuchi S."/>
            <person name="Rejzek M."/>
            <person name="Martin A.C."/>
            <person name="Harkess A."/>
            <person name="Leebens-Mack J."/>
            <person name="Louveau T."/>
            <person name="Stephenson M.J."/>
            <person name="Osbourn A."/>
        </authorList>
    </citation>
    <scope>NUCLEOTIDE SEQUENCE</scope>
    <source>
        <strain evidence="8">S10</strain>
    </source>
</reference>
<proteinExistence type="predicted"/>
<dbReference type="InterPro" id="IPR013083">
    <property type="entry name" value="Znf_RING/FYVE/PHD"/>
</dbReference>
<dbReference type="PANTHER" id="PTHR33304:SF36">
    <property type="entry name" value="GB|AAF26970.1-RELATED"/>
    <property type="match status" value="1"/>
</dbReference>
<evidence type="ECO:0000313" key="8">
    <source>
        <dbReference type="EMBL" id="KAJ7956461.1"/>
    </source>
</evidence>
<evidence type="ECO:0000256" key="4">
    <source>
        <dbReference type="ARBA" id="ARBA00023015"/>
    </source>
</evidence>
<dbReference type="InterPro" id="IPR049914">
    <property type="entry name" value="PHD1-3/5-6"/>
</dbReference>
<feature type="compositionally biased region" description="Basic and acidic residues" evidence="6">
    <location>
        <begin position="199"/>
        <end position="216"/>
    </location>
</feature>
<accession>A0AAD7LFK5</accession>
<comment type="caution">
    <text evidence="8">The sequence shown here is derived from an EMBL/GenBank/DDBJ whole genome shotgun (WGS) entry which is preliminary data.</text>
</comment>
<keyword evidence="1" id="KW-0479">Metal-binding</keyword>
<dbReference type="InterPro" id="IPR011011">
    <property type="entry name" value="Znf_FYVE_PHD"/>
</dbReference>
<evidence type="ECO:0000313" key="9">
    <source>
        <dbReference type="Proteomes" id="UP001163823"/>
    </source>
</evidence>
<feature type="region of interest" description="Disordered" evidence="6">
    <location>
        <begin position="632"/>
        <end position="658"/>
    </location>
</feature>
<keyword evidence="4" id="KW-0805">Transcription regulation</keyword>
<feature type="region of interest" description="Disordered" evidence="6">
    <location>
        <begin position="172"/>
        <end position="219"/>
    </location>
</feature>
<sequence length="658" mass="73999">MGKMLPPGETHMVKPCELCGGVGYPEVIVTCTKCSITREHIYCMRVYLKEIPEDWVCDSCLPNHDVVLPHSGGNGDFVRHLKSDPSVQVHEDSHHHFLKRPRHVSTGKVKFIPTEEVIKLSLGVSTKESPSCSSFGSKPVRVNSRAIMSRRTPVGTRTLPPKISSARVKLIPSGHRRPPRSGGVQVSSMVNQKAPQTLLRERKAPVDPVKKRDCREQSQGFLRPANKVETFKASIQKPRDKVSRFSSRSTTRACISTAEKMALVAPRREYMHERQQQVDEMIPVKPVDALIPVKDVETLKIHIEKATTKCTPMSPARICSPAAVSGDTFCAVAECNKSTVKERELLDVLPKLKLYHPYLPSLHATWKGGFKIVDTSRPGTFFGGFQALPPCRVHRKAYEFSQKMPPVVQVEPVLQFNLLADIFQKNCPDLQEIALYFFHSDRIERSKKNYDSLCEFMNAQNLMLRGYINGVELLVFTSKQLNVDSQDTVAVVKSKAEYFIWGVFRHVKNDQPVVKLPEEPHFLISSSEHASNDDYIGMGKCEVIDMDVDMVGGKEVERVDLLLKNPSRSLSIFPGEGIIPKSLLKKLDEKASSITKDLDKPIKHLLLESKEFTEKIRSEFAFDLHPARSLGTVTNDQDHMDVPPGFQGKSRPKPRDVR</sequence>
<keyword evidence="9" id="KW-1185">Reference proteome</keyword>
<keyword evidence="5" id="KW-0804">Transcription</keyword>
<organism evidence="8 9">
    <name type="scientific">Quillaja saponaria</name>
    <name type="common">Soap bark tree</name>
    <dbReference type="NCBI Taxonomy" id="32244"/>
    <lineage>
        <taxon>Eukaryota</taxon>
        <taxon>Viridiplantae</taxon>
        <taxon>Streptophyta</taxon>
        <taxon>Embryophyta</taxon>
        <taxon>Tracheophyta</taxon>
        <taxon>Spermatophyta</taxon>
        <taxon>Magnoliopsida</taxon>
        <taxon>eudicotyledons</taxon>
        <taxon>Gunneridae</taxon>
        <taxon>Pentapetalae</taxon>
        <taxon>rosids</taxon>
        <taxon>fabids</taxon>
        <taxon>Fabales</taxon>
        <taxon>Quillajaceae</taxon>
        <taxon>Quillaja</taxon>
    </lineage>
</organism>
<evidence type="ECO:0000256" key="6">
    <source>
        <dbReference type="SAM" id="MobiDB-lite"/>
    </source>
</evidence>
<evidence type="ECO:0000256" key="2">
    <source>
        <dbReference type="ARBA" id="ARBA00022771"/>
    </source>
</evidence>
<keyword evidence="3" id="KW-0862">Zinc</keyword>
<dbReference type="GO" id="GO:0008270">
    <property type="term" value="F:zinc ion binding"/>
    <property type="evidence" value="ECO:0007669"/>
    <property type="project" value="UniProtKB-KW"/>
</dbReference>
<feature type="compositionally biased region" description="Polar residues" evidence="6">
    <location>
        <begin position="184"/>
        <end position="195"/>
    </location>
</feature>
<evidence type="ECO:0000256" key="3">
    <source>
        <dbReference type="ARBA" id="ARBA00022833"/>
    </source>
</evidence>
<dbReference type="PANTHER" id="PTHR33304">
    <property type="match status" value="1"/>
</dbReference>
<protein>
    <submittedName>
        <fullName evidence="8">Zinc finger, FYVE/PHD-type</fullName>
    </submittedName>
</protein>
<dbReference type="Pfam" id="PF23121">
    <property type="entry name" value="SPOC_AIPP2"/>
    <property type="match status" value="1"/>
</dbReference>
<dbReference type="AlphaFoldDB" id="A0AAD7LFK5"/>
<feature type="domain" description="AIPP2-like SPOC-like" evidence="7">
    <location>
        <begin position="366"/>
        <end position="504"/>
    </location>
</feature>
<evidence type="ECO:0000259" key="7">
    <source>
        <dbReference type="Pfam" id="PF23121"/>
    </source>
</evidence>
<dbReference type="InterPro" id="IPR056280">
    <property type="entry name" value="AIPP2-like_SPOC"/>
</dbReference>
<dbReference type="EMBL" id="JARAOO010000009">
    <property type="protein sequence ID" value="KAJ7956461.1"/>
    <property type="molecule type" value="Genomic_DNA"/>
</dbReference>
<dbReference type="Proteomes" id="UP001163823">
    <property type="component" value="Chromosome 9"/>
</dbReference>
<evidence type="ECO:0000256" key="1">
    <source>
        <dbReference type="ARBA" id="ARBA00022723"/>
    </source>
</evidence>
<dbReference type="KEGG" id="qsa:O6P43_022904"/>
<keyword evidence="2" id="KW-0863">Zinc-finger</keyword>
<dbReference type="Gene3D" id="3.30.40.10">
    <property type="entry name" value="Zinc/RING finger domain, C3HC4 (zinc finger)"/>
    <property type="match status" value="1"/>
</dbReference>
<name>A0AAD7LFK5_QUISA</name>
<evidence type="ECO:0000256" key="5">
    <source>
        <dbReference type="ARBA" id="ARBA00023163"/>
    </source>
</evidence>
<gene>
    <name evidence="8" type="ORF">O6P43_022904</name>
</gene>
<dbReference type="GO" id="GO:0034244">
    <property type="term" value="P:negative regulation of transcription elongation by RNA polymerase II"/>
    <property type="evidence" value="ECO:0007669"/>
    <property type="project" value="InterPro"/>
</dbReference>
<dbReference type="SUPFAM" id="SSF57903">
    <property type="entry name" value="FYVE/PHD zinc finger"/>
    <property type="match status" value="1"/>
</dbReference>
<dbReference type="GO" id="GO:0140566">
    <property type="term" value="F:histone reader activity"/>
    <property type="evidence" value="ECO:0007669"/>
    <property type="project" value="InterPro"/>
</dbReference>